<dbReference type="EMBL" id="KL367582">
    <property type="protein sequence ID" value="KFD63011.1"/>
    <property type="molecule type" value="Genomic_DNA"/>
</dbReference>
<accession>A0A085N0L5</accession>
<proteinExistence type="predicted"/>
<reference evidence="1" key="1">
    <citation type="journal article" date="2014" name="Nat. Genet.">
        <title>Genome and transcriptome of the porcine whipworm Trichuris suis.</title>
        <authorList>
            <person name="Jex A.R."/>
            <person name="Nejsum P."/>
            <person name="Schwarz E.M."/>
            <person name="Hu L."/>
            <person name="Young N.D."/>
            <person name="Hall R.S."/>
            <person name="Korhonen P.K."/>
            <person name="Liao S."/>
            <person name="Thamsborg S."/>
            <person name="Xia J."/>
            <person name="Xu P."/>
            <person name="Wang S."/>
            <person name="Scheerlinck J.P."/>
            <person name="Hofmann A."/>
            <person name="Sternberg P.W."/>
            <person name="Wang J."/>
            <person name="Gasser R.B."/>
        </authorList>
    </citation>
    <scope>NUCLEOTIDE SEQUENCE [LARGE SCALE GENOMIC DNA]</scope>
    <source>
        <strain evidence="1">DCEP-RM93F</strain>
    </source>
</reference>
<name>A0A085N0L5_9BILA</name>
<evidence type="ECO:0008006" key="2">
    <source>
        <dbReference type="Google" id="ProtNLM"/>
    </source>
</evidence>
<gene>
    <name evidence="1" type="ORF">M514_24778</name>
</gene>
<dbReference type="AlphaFoldDB" id="A0A085N0L5"/>
<evidence type="ECO:0000313" key="1">
    <source>
        <dbReference type="EMBL" id="KFD63011.1"/>
    </source>
</evidence>
<dbReference type="Proteomes" id="UP000030758">
    <property type="component" value="Unassembled WGS sequence"/>
</dbReference>
<sequence length="217" mass="24946">MEPQFYLDPAQPDTVLPVFTAAEFFKYLGVDFNPFGRWRDQLTGARALLDRVCKAELKQQQKTELIRSHVLPRFLYTLTVGNPVSRAAAQIDALVRQAVKRILHLPVSLDVAIPLETQDALNRRHADKCRKYERLREAACKLTETKCLSTGAIVIGARGAWCPKNDLTLKNMNWNLTDNMKSFICLITLERTLQIINWFMRSSEQLSFRSQHRGRND</sequence>
<organism evidence="1">
    <name type="scientific">Trichuris suis</name>
    <name type="common">pig whipworm</name>
    <dbReference type="NCBI Taxonomy" id="68888"/>
    <lineage>
        <taxon>Eukaryota</taxon>
        <taxon>Metazoa</taxon>
        <taxon>Ecdysozoa</taxon>
        <taxon>Nematoda</taxon>
        <taxon>Enoplea</taxon>
        <taxon>Dorylaimia</taxon>
        <taxon>Trichinellida</taxon>
        <taxon>Trichuridae</taxon>
        <taxon>Trichuris</taxon>
    </lineage>
</organism>
<protein>
    <recommendedName>
        <fullName evidence="2">Reverse transcriptase domain-containing protein</fullName>
    </recommendedName>
</protein>